<organism evidence="1">
    <name type="scientific">Chaetoceros debilis</name>
    <dbReference type="NCBI Taxonomy" id="122233"/>
    <lineage>
        <taxon>Eukaryota</taxon>
        <taxon>Sar</taxon>
        <taxon>Stramenopiles</taxon>
        <taxon>Ochrophyta</taxon>
        <taxon>Bacillariophyta</taxon>
        <taxon>Coscinodiscophyceae</taxon>
        <taxon>Chaetocerotophycidae</taxon>
        <taxon>Chaetocerotales</taxon>
        <taxon>Chaetocerotaceae</taxon>
        <taxon>Chaetoceros</taxon>
    </lineage>
</organism>
<accession>A0A6S8RF29</accession>
<sequence length="120" mass="13657">MSNKKILVVLVSNGVSDLTQASNQRYAKNILLSKKLPYVEVDGMNPEHHESREELFSISGVRGNYPQFFFVHANGATSFFGNWEKLQEINEASCLPKEILEQNPEIQTWDTFFGDVVDSF</sequence>
<protein>
    <recommendedName>
        <fullName evidence="3">Glutaredoxin domain-containing protein</fullName>
    </recommendedName>
</protein>
<evidence type="ECO:0000313" key="1">
    <source>
        <dbReference type="EMBL" id="CAE0457593.1"/>
    </source>
</evidence>
<dbReference type="EMBL" id="HBIO01003542">
    <property type="protein sequence ID" value="CAE0457594.1"/>
    <property type="molecule type" value="Transcribed_RNA"/>
</dbReference>
<dbReference type="Gene3D" id="3.40.30.10">
    <property type="entry name" value="Glutaredoxin"/>
    <property type="match status" value="1"/>
</dbReference>
<name>A0A6S8RF29_9STRA</name>
<evidence type="ECO:0000313" key="2">
    <source>
        <dbReference type="EMBL" id="CAE0457594.1"/>
    </source>
</evidence>
<evidence type="ECO:0008006" key="3">
    <source>
        <dbReference type="Google" id="ProtNLM"/>
    </source>
</evidence>
<dbReference type="EMBL" id="HBIO01003541">
    <property type="protein sequence ID" value="CAE0457593.1"/>
    <property type="molecule type" value="Transcribed_RNA"/>
</dbReference>
<gene>
    <name evidence="1" type="ORF">CDEB00056_LOCUS2434</name>
    <name evidence="2" type="ORF">CDEB00056_LOCUS2435</name>
</gene>
<reference evidence="1" key="1">
    <citation type="submission" date="2021-01" db="EMBL/GenBank/DDBJ databases">
        <authorList>
            <person name="Corre E."/>
            <person name="Pelletier E."/>
            <person name="Niang G."/>
            <person name="Scheremetjew M."/>
            <person name="Finn R."/>
            <person name="Kale V."/>
            <person name="Holt S."/>
            <person name="Cochrane G."/>
            <person name="Meng A."/>
            <person name="Brown T."/>
            <person name="Cohen L."/>
        </authorList>
    </citation>
    <scope>NUCLEOTIDE SEQUENCE</scope>
    <source>
        <strain evidence="1">MM31A-1</strain>
    </source>
</reference>
<dbReference type="AlphaFoldDB" id="A0A6S8RF29"/>
<proteinExistence type="predicted"/>